<sequence>PAGEPTPTLAAARDPAPPQPAAPTRRTPGASLRRSPEAAEPPETALLLRVRSALEARL</sequence>
<reference evidence="2 3" key="1">
    <citation type="submission" date="2018-03" db="EMBL/GenBank/DDBJ databases">
        <title>Bioinformatic expansion and discovery of thiopeptide antibiotics.</title>
        <authorList>
            <person name="Schwalen C.J."/>
            <person name="Hudson G.A."/>
            <person name="Mitchell D.A."/>
        </authorList>
    </citation>
    <scope>NUCLEOTIDE SEQUENCE [LARGE SCALE GENOMIC DNA]</scope>
    <source>
        <strain evidence="2 3">ATCC 21389</strain>
    </source>
</reference>
<evidence type="ECO:0000256" key="1">
    <source>
        <dbReference type="SAM" id="MobiDB-lite"/>
    </source>
</evidence>
<organism evidence="2 3">
    <name type="scientific">Streptomyces tateyamensis</name>
    <dbReference type="NCBI Taxonomy" id="565073"/>
    <lineage>
        <taxon>Bacteria</taxon>
        <taxon>Bacillati</taxon>
        <taxon>Actinomycetota</taxon>
        <taxon>Actinomycetes</taxon>
        <taxon>Kitasatosporales</taxon>
        <taxon>Streptomycetaceae</taxon>
        <taxon>Streptomyces</taxon>
    </lineage>
</organism>
<feature type="region of interest" description="Disordered" evidence="1">
    <location>
        <begin position="1"/>
        <end position="44"/>
    </location>
</feature>
<dbReference type="EMBL" id="PYBW01000120">
    <property type="protein sequence ID" value="PYC70211.1"/>
    <property type="molecule type" value="Genomic_DNA"/>
</dbReference>
<evidence type="ECO:0000313" key="3">
    <source>
        <dbReference type="Proteomes" id="UP000248039"/>
    </source>
</evidence>
<protein>
    <submittedName>
        <fullName evidence="2">Thiosulfate reductase</fullName>
    </submittedName>
</protein>
<name>A0A2V4NJU7_9ACTN</name>
<proteinExistence type="predicted"/>
<dbReference type="Proteomes" id="UP000248039">
    <property type="component" value="Unassembled WGS sequence"/>
</dbReference>
<evidence type="ECO:0000313" key="2">
    <source>
        <dbReference type="EMBL" id="PYC70211.1"/>
    </source>
</evidence>
<gene>
    <name evidence="2" type="ORF">C7C46_27445</name>
</gene>
<accession>A0A2V4NJU7</accession>
<keyword evidence="3" id="KW-1185">Reference proteome</keyword>
<comment type="caution">
    <text evidence="2">The sequence shown here is derived from an EMBL/GenBank/DDBJ whole genome shotgun (WGS) entry which is preliminary data.</text>
</comment>
<dbReference type="AlphaFoldDB" id="A0A2V4NJU7"/>
<feature type="non-terminal residue" evidence="2">
    <location>
        <position position="1"/>
    </location>
</feature>